<protein>
    <submittedName>
        <fullName evidence="1">Uncharacterized protein</fullName>
    </submittedName>
</protein>
<comment type="caution">
    <text evidence="1">The sequence shown here is derived from an EMBL/GenBank/DDBJ whole genome shotgun (WGS) entry which is preliminary data.</text>
</comment>
<organism evidence="1 2">
    <name type="scientific">Trema orientale</name>
    <name type="common">Charcoal tree</name>
    <name type="synonym">Celtis orientalis</name>
    <dbReference type="NCBI Taxonomy" id="63057"/>
    <lineage>
        <taxon>Eukaryota</taxon>
        <taxon>Viridiplantae</taxon>
        <taxon>Streptophyta</taxon>
        <taxon>Embryophyta</taxon>
        <taxon>Tracheophyta</taxon>
        <taxon>Spermatophyta</taxon>
        <taxon>Magnoliopsida</taxon>
        <taxon>eudicotyledons</taxon>
        <taxon>Gunneridae</taxon>
        <taxon>Pentapetalae</taxon>
        <taxon>rosids</taxon>
        <taxon>fabids</taxon>
        <taxon>Rosales</taxon>
        <taxon>Cannabaceae</taxon>
        <taxon>Trema</taxon>
    </lineage>
</organism>
<dbReference type="OrthoDB" id="10399101at2759"/>
<keyword evidence="2" id="KW-1185">Reference proteome</keyword>
<evidence type="ECO:0000313" key="1">
    <source>
        <dbReference type="EMBL" id="PON86918.1"/>
    </source>
</evidence>
<sequence length="172" mass="19826">MELTQAGPSNNDLNVNAPHQNQSEANMHNQIPINIDRDDYVRHADYPETIQKSHQNPEENLELVQVGLNDNNIAPHQNQFQDDHVHYPIFLDNIQVSDKNPEEIIHQNLEVTHQTLVIDAYTSNMEYYLQASGRGNNILNVSGAHQNKLEAHIQNEIIVSPIQYHDYYLNTR</sequence>
<gene>
    <name evidence="1" type="ORF">TorRG33x02_173020</name>
</gene>
<accession>A0A2P5EMX5</accession>
<dbReference type="AlphaFoldDB" id="A0A2P5EMX5"/>
<proteinExistence type="predicted"/>
<dbReference type="EMBL" id="JXTC01000124">
    <property type="protein sequence ID" value="PON86918.1"/>
    <property type="molecule type" value="Genomic_DNA"/>
</dbReference>
<name>A0A2P5EMX5_TREOI</name>
<reference evidence="2" key="1">
    <citation type="submission" date="2016-06" db="EMBL/GenBank/DDBJ databases">
        <title>Parallel loss of symbiosis genes in relatives of nitrogen-fixing non-legume Parasponia.</title>
        <authorList>
            <person name="Van Velzen R."/>
            <person name="Holmer R."/>
            <person name="Bu F."/>
            <person name="Rutten L."/>
            <person name="Van Zeijl A."/>
            <person name="Liu W."/>
            <person name="Santuari L."/>
            <person name="Cao Q."/>
            <person name="Sharma T."/>
            <person name="Shen D."/>
            <person name="Roswanjaya Y."/>
            <person name="Wardhani T."/>
            <person name="Kalhor M.S."/>
            <person name="Jansen J."/>
            <person name="Van den Hoogen J."/>
            <person name="Gungor B."/>
            <person name="Hartog M."/>
            <person name="Hontelez J."/>
            <person name="Verver J."/>
            <person name="Yang W.-C."/>
            <person name="Schijlen E."/>
            <person name="Repin R."/>
            <person name="Schilthuizen M."/>
            <person name="Schranz E."/>
            <person name="Heidstra R."/>
            <person name="Miyata K."/>
            <person name="Fedorova E."/>
            <person name="Kohlen W."/>
            <person name="Bisseling T."/>
            <person name="Smit S."/>
            <person name="Geurts R."/>
        </authorList>
    </citation>
    <scope>NUCLEOTIDE SEQUENCE [LARGE SCALE GENOMIC DNA]</scope>
    <source>
        <strain evidence="2">cv. RG33-2</strain>
    </source>
</reference>
<dbReference type="Proteomes" id="UP000237000">
    <property type="component" value="Unassembled WGS sequence"/>
</dbReference>
<evidence type="ECO:0000313" key="2">
    <source>
        <dbReference type="Proteomes" id="UP000237000"/>
    </source>
</evidence>
<dbReference type="InParanoid" id="A0A2P5EMX5"/>